<reference evidence="2 3" key="1">
    <citation type="journal article" date="2011" name="J. Bacteriol.">
        <title>Genome sequence of Chthoniobacter flavus Ellin428, an aerobic heterotrophic soil bacterium.</title>
        <authorList>
            <person name="Kant R."/>
            <person name="van Passel M.W."/>
            <person name="Palva A."/>
            <person name="Lucas S."/>
            <person name="Lapidus A."/>
            <person name="Glavina Del Rio T."/>
            <person name="Dalin E."/>
            <person name="Tice H."/>
            <person name="Bruce D."/>
            <person name="Goodwin L."/>
            <person name="Pitluck S."/>
            <person name="Larimer F.W."/>
            <person name="Land M.L."/>
            <person name="Hauser L."/>
            <person name="Sangwan P."/>
            <person name="de Vos W.M."/>
            <person name="Janssen P.H."/>
            <person name="Smidt H."/>
        </authorList>
    </citation>
    <scope>NUCLEOTIDE SEQUENCE [LARGE SCALE GENOMIC DNA]</scope>
    <source>
        <strain evidence="2 3">Ellin428</strain>
    </source>
</reference>
<protein>
    <submittedName>
        <fullName evidence="2">Uncharacterized protein</fullName>
    </submittedName>
</protein>
<dbReference type="RefSeq" id="WP_006979692.1">
    <property type="nucleotide sequence ID" value="NZ_ABVL01000005.1"/>
</dbReference>
<evidence type="ECO:0000313" key="2">
    <source>
        <dbReference type="EMBL" id="EDY20443.1"/>
    </source>
</evidence>
<evidence type="ECO:0000256" key="1">
    <source>
        <dbReference type="SAM" id="Phobius"/>
    </source>
</evidence>
<sequence length="245" mass="27241">MKTVDEEKLRGRLLMRVRGHLRRRGLARGIVSGIMFVTALAGFLASVLLLKMGVGQMWLRYPLAVLIAWGAFLGLVRVWAELERSTLRMDEELAGTDLHRDDPVVVRKSTWRGPAPECDLEEWRGWNRVMDFFGTFLELEGCLAVAAIVAAIAMAVGAAVAIGAMILQAEALLAEVLLDAVLITALYQRLRKKEIDWWTGGVLQQTTKPVLLIMGSLVIAGIFAHCYAPEAHSVGGVWRHWQMMH</sequence>
<feature type="transmembrane region" description="Helical" evidence="1">
    <location>
        <begin position="25"/>
        <end position="49"/>
    </location>
</feature>
<dbReference type="InParanoid" id="B4D0C9"/>
<name>B4D0C9_9BACT</name>
<keyword evidence="3" id="KW-1185">Reference proteome</keyword>
<keyword evidence="1" id="KW-0472">Membrane</keyword>
<keyword evidence="1" id="KW-1133">Transmembrane helix</keyword>
<evidence type="ECO:0000313" key="3">
    <source>
        <dbReference type="Proteomes" id="UP000005824"/>
    </source>
</evidence>
<organism evidence="2 3">
    <name type="scientific">Chthoniobacter flavus Ellin428</name>
    <dbReference type="NCBI Taxonomy" id="497964"/>
    <lineage>
        <taxon>Bacteria</taxon>
        <taxon>Pseudomonadati</taxon>
        <taxon>Verrucomicrobiota</taxon>
        <taxon>Spartobacteria</taxon>
        <taxon>Chthoniobacterales</taxon>
        <taxon>Chthoniobacteraceae</taxon>
        <taxon>Chthoniobacter</taxon>
    </lineage>
</organism>
<dbReference type="eggNOG" id="ENOG5032WUG">
    <property type="taxonomic scope" value="Bacteria"/>
</dbReference>
<feature type="transmembrane region" description="Helical" evidence="1">
    <location>
        <begin position="210"/>
        <end position="228"/>
    </location>
</feature>
<dbReference type="AlphaFoldDB" id="B4D0C9"/>
<keyword evidence="1" id="KW-0812">Transmembrane</keyword>
<dbReference type="Proteomes" id="UP000005824">
    <property type="component" value="Unassembled WGS sequence"/>
</dbReference>
<feature type="transmembrane region" description="Helical" evidence="1">
    <location>
        <begin position="142"/>
        <end position="166"/>
    </location>
</feature>
<feature type="transmembrane region" description="Helical" evidence="1">
    <location>
        <begin position="172"/>
        <end position="190"/>
    </location>
</feature>
<dbReference type="EMBL" id="ABVL01000005">
    <property type="protein sequence ID" value="EDY20443.1"/>
    <property type="molecule type" value="Genomic_DNA"/>
</dbReference>
<gene>
    <name evidence="2" type="ORF">CfE428DRAFT_2367</name>
</gene>
<comment type="caution">
    <text evidence="2">The sequence shown here is derived from an EMBL/GenBank/DDBJ whole genome shotgun (WGS) entry which is preliminary data.</text>
</comment>
<feature type="transmembrane region" description="Helical" evidence="1">
    <location>
        <begin position="61"/>
        <end position="80"/>
    </location>
</feature>
<proteinExistence type="predicted"/>
<accession>B4D0C9</accession>